<dbReference type="PANTHER" id="PTHR13318:SF95">
    <property type="entry name" value="F-BOX PROTEIN YLR352W"/>
    <property type="match status" value="1"/>
</dbReference>
<dbReference type="InterPro" id="IPR011990">
    <property type="entry name" value="TPR-like_helical_dom_sf"/>
</dbReference>
<organism evidence="2 3">
    <name type="scientific">Fuerstiella marisgermanici</name>
    <dbReference type="NCBI Taxonomy" id="1891926"/>
    <lineage>
        <taxon>Bacteria</taxon>
        <taxon>Pseudomonadati</taxon>
        <taxon>Planctomycetota</taxon>
        <taxon>Planctomycetia</taxon>
        <taxon>Planctomycetales</taxon>
        <taxon>Planctomycetaceae</taxon>
        <taxon>Fuerstiella</taxon>
    </lineage>
</organism>
<dbReference type="KEGG" id="fmr:Fuma_03945"/>
<proteinExistence type="predicted"/>
<feature type="compositionally biased region" description="Polar residues" evidence="1">
    <location>
        <begin position="40"/>
        <end position="59"/>
    </location>
</feature>
<name>A0A1P8WJT7_9PLAN</name>
<feature type="compositionally biased region" description="Polar residues" evidence="1">
    <location>
        <begin position="67"/>
        <end position="79"/>
    </location>
</feature>
<dbReference type="Proteomes" id="UP000187735">
    <property type="component" value="Chromosome"/>
</dbReference>
<dbReference type="Gene3D" id="1.25.40.10">
    <property type="entry name" value="Tetratricopeptide repeat domain"/>
    <property type="match status" value="1"/>
</dbReference>
<evidence type="ECO:0000313" key="3">
    <source>
        <dbReference type="Proteomes" id="UP000187735"/>
    </source>
</evidence>
<dbReference type="SUPFAM" id="SSF48452">
    <property type="entry name" value="TPR-like"/>
    <property type="match status" value="1"/>
</dbReference>
<keyword evidence="2" id="KW-0449">Lipoprotein</keyword>
<gene>
    <name evidence="2" type="ORF">Fuma_03945</name>
</gene>
<dbReference type="RefSeq" id="WP_077025639.1">
    <property type="nucleotide sequence ID" value="NZ_CP017641.1"/>
</dbReference>
<dbReference type="PANTHER" id="PTHR13318">
    <property type="entry name" value="PARTNER OF PAIRED, ISOFORM B-RELATED"/>
    <property type="match status" value="1"/>
</dbReference>
<dbReference type="InterPro" id="IPR032675">
    <property type="entry name" value="LRR_dom_sf"/>
</dbReference>
<protein>
    <submittedName>
        <fullName evidence="2">Putative PEP-CTERM system TPR-repeat lipoprotein</fullName>
    </submittedName>
</protein>
<accession>A0A1P8WJT7</accession>
<dbReference type="SUPFAM" id="SSF52047">
    <property type="entry name" value="RNI-like"/>
    <property type="match status" value="1"/>
</dbReference>
<feature type="compositionally biased region" description="Basic and acidic residues" evidence="1">
    <location>
        <begin position="111"/>
        <end position="127"/>
    </location>
</feature>
<sequence length="495" mass="53663">MNAPFISEAARTYTQRLATATLLSVVCCYSAGCQTGSHGTVTGQHNSWSASRSRSQNVGHGSPSVADGSTSLTPQSTDADQFPEPVASSEFDLSTVPAPPADSQPSASRPVETRSDKVAMAETKGDTSRLNPVMPPTLEEATEILTSLGAKIDRDFDGNVRTLDLAFTPFNHSHAELLPLFSGVSELDLTGTDINDFVLKQIAELTSLQSLKLKGTAITDDGVQHIAALDKLKILDLGRTQISDAALTSLRGLTELNYLLLHHTKVTDAGVIQLKPLTKLRGLNLIDSQVTTKGLSRLEEDLPHCLVVSQTGDDVSYIHLPAEFRVAASPANHAAARKTDADLKLRRLQQLAQQDPDFAEQLAEVFSDKGQWDRAVAILRVAANASPHDHDLQYRFAESLAYAGHTKEAYELLSRLVGEASASYTVGTVVYDNALRESESYLERSVKLAPHNATARKRLEELKEAKLWGTREARPATQVSTVSAPRIIPRPRPSF</sequence>
<dbReference type="EMBL" id="CP017641">
    <property type="protein sequence ID" value="APZ94317.1"/>
    <property type="molecule type" value="Genomic_DNA"/>
</dbReference>
<keyword evidence="3" id="KW-1185">Reference proteome</keyword>
<reference evidence="2 3" key="1">
    <citation type="journal article" date="2016" name="Front. Microbiol.">
        <title>Fuerstia marisgermanicae gen. nov., sp. nov., an Unusual Member of the Phylum Planctomycetes from the German Wadden Sea.</title>
        <authorList>
            <person name="Kohn T."/>
            <person name="Heuer A."/>
            <person name="Jogler M."/>
            <person name="Vollmers J."/>
            <person name="Boedeker C."/>
            <person name="Bunk B."/>
            <person name="Rast P."/>
            <person name="Borchert D."/>
            <person name="Glockner I."/>
            <person name="Freese H.M."/>
            <person name="Klenk H.P."/>
            <person name="Overmann J."/>
            <person name="Kaster A.K."/>
            <person name="Rohde M."/>
            <person name="Wiegand S."/>
            <person name="Jogler C."/>
        </authorList>
    </citation>
    <scope>NUCLEOTIDE SEQUENCE [LARGE SCALE GENOMIC DNA]</scope>
    <source>
        <strain evidence="2 3">NH11</strain>
    </source>
</reference>
<dbReference type="STRING" id="1891926.Fuma_03945"/>
<dbReference type="OrthoDB" id="272105at2"/>
<evidence type="ECO:0000256" key="1">
    <source>
        <dbReference type="SAM" id="MobiDB-lite"/>
    </source>
</evidence>
<dbReference type="GO" id="GO:0019005">
    <property type="term" value="C:SCF ubiquitin ligase complex"/>
    <property type="evidence" value="ECO:0007669"/>
    <property type="project" value="TreeGrafter"/>
</dbReference>
<dbReference type="GO" id="GO:0031146">
    <property type="term" value="P:SCF-dependent proteasomal ubiquitin-dependent protein catabolic process"/>
    <property type="evidence" value="ECO:0007669"/>
    <property type="project" value="TreeGrafter"/>
</dbReference>
<dbReference type="AlphaFoldDB" id="A0A1P8WJT7"/>
<evidence type="ECO:0000313" key="2">
    <source>
        <dbReference type="EMBL" id="APZ94317.1"/>
    </source>
</evidence>
<feature type="region of interest" description="Disordered" evidence="1">
    <location>
        <begin position="40"/>
        <end position="134"/>
    </location>
</feature>
<dbReference type="Gene3D" id="3.80.10.10">
    <property type="entry name" value="Ribonuclease Inhibitor"/>
    <property type="match status" value="1"/>
</dbReference>